<dbReference type="EMBL" id="BLXT01004871">
    <property type="protein sequence ID" value="GFO17695.1"/>
    <property type="molecule type" value="Genomic_DNA"/>
</dbReference>
<evidence type="ECO:0000313" key="2">
    <source>
        <dbReference type="EMBL" id="GFO17695.1"/>
    </source>
</evidence>
<dbReference type="AlphaFoldDB" id="A0AAV4BAQ8"/>
<name>A0AAV4BAQ8_9GAST</name>
<dbReference type="SUPFAM" id="SSF53098">
    <property type="entry name" value="Ribonuclease H-like"/>
    <property type="match status" value="1"/>
</dbReference>
<dbReference type="GO" id="GO:0003676">
    <property type="term" value="F:nucleic acid binding"/>
    <property type="evidence" value="ECO:0007669"/>
    <property type="project" value="InterPro"/>
</dbReference>
<dbReference type="Gene3D" id="3.30.420.10">
    <property type="entry name" value="Ribonuclease H-like superfamily/Ribonuclease H"/>
    <property type="match status" value="1"/>
</dbReference>
<comment type="caution">
    <text evidence="2">The sequence shown here is derived from an EMBL/GenBank/DDBJ whole genome shotgun (WGS) entry which is preliminary data.</text>
</comment>
<reference evidence="2 3" key="1">
    <citation type="journal article" date="2021" name="Elife">
        <title>Chloroplast acquisition without the gene transfer in kleptoplastic sea slugs, Plakobranchus ocellatus.</title>
        <authorList>
            <person name="Maeda T."/>
            <person name="Takahashi S."/>
            <person name="Yoshida T."/>
            <person name="Shimamura S."/>
            <person name="Takaki Y."/>
            <person name="Nagai Y."/>
            <person name="Toyoda A."/>
            <person name="Suzuki Y."/>
            <person name="Arimoto A."/>
            <person name="Ishii H."/>
            <person name="Satoh N."/>
            <person name="Nishiyama T."/>
            <person name="Hasebe M."/>
            <person name="Maruyama T."/>
            <person name="Minagawa J."/>
            <person name="Obokata J."/>
            <person name="Shigenobu S."/>
        </authorList>
    </citation>
    <scope>NUCLEOTIDE SEQUENCE [LARGE SCALE GENOMIC DNA]</scope>
</reference>
<dbReference type="InterPro" id="IPR001584">
    <property type="entry name" value="Integrase_cat-core"/>
</dbReference>
<feature type="domain" description="Integrase catalytic" evidence="1">
    <location>
        <begin position="1"/>
        <end position="152"/>
    </location>
</feature>
<organism evidence="2 3">
    <name type="scientific">Plakobranchus ocellatus</name>
    <dbReference type="NCBI Taxonomy" id="259542"/>
    <lineage>
        <taxon>Eukaryota</taxon>
        <taxon>Metazoa</taxon>
        <taxon>Spiralia</taxon>
        <taxon>Lophotrochozoa</taxon>
        <taxon>Mollusca</taxon>
        <taxon>Gastropoda</taxon>
        <taxon>Heterobranchia</taxon>
        <taxon>Euthyneura</taxon>
        <taxon>Panpulmonata</taxon>
        <taxon>Sacoglossa</taxon>
        <taxon>Placobranchoidea</taxon>
        <taxon>Plakobranchidae</taxon>
        <taxon>Plakobranchus</taxon>
    </lineage>
</organism>
<protein>
    <submittedName>
        <fullName evidence="2">Pol polyprotein</fullName>
    </submittedName>
</protein>
<dbReference type="Proteomes" id="UP000735302">
    <property type="component" value="Unassembled WGS sequence"/>
</dbReference>
<dbReference type="PANTHER" id="PTHR37984">
    <property type="entry name" value="PROTEIN CBG26694"/>
    <property type="match status" value="1"/>
</dbReference>
<dbReference type="FunFam" id="3.30.420.10:FF:000032">
    <property type="entry name" value="Retrovirus-related Pol polyprotein from transposon 297-like Protein"/>
    <property type="match status" value="1"/>
</dbReference>
<keyword evidence="3" id="KW-1185">Reference proteome</keyword>
<dbReference type="InterPro" id="IPR036397">
    <property type="entry name" value="RNaseH_sf"/>
</dbReference>
<sequence>MIAIDFTQMSMSSDGRDTVMVITDVFSKWAMALPVGDRPLRTLVRVLIEEWFTVFGAPARIHSVQGREFEAEVVSELCEHYGIVKSRIASYNPRCNGQTERFNRTLHGLSRTLTSEEKRRWPQYIKELVFWYNMTPHSATNISPIVLIFGRNASISIDCIHKRSSAPTLSAKIIFSDIFRY</sequence>
<dbReference type="GO" id="GO:0015074">
    <property type="term" value="P:DNA integration"/>
    <property type="evidence" value="ECO:0007669"/>
    <property type="project" value="InterPro"/>
</dbReference>
<accession>A0AAV4BAQ8</accession>
<evidence type="ECO:0000313" key="3">
    <source>
        <dbReference type="Proteomes" id="UP000735302"/>
    </source>
</evidence>
<dbReference type="InterPro" id="IPR050951">
    <property type="entry name" value="Retrovirus_Pol_polyprotein"/>
</dbReference>
<dbReference type="PROSITE" id="PS50994">
    <property type="entry name" value="INTEGRASE"/>
    <property type="match status" value="1"/>
</dbReference>
<evidence type="ECO:0000259" key="1">
    <source>
        <dbReference type="PROSITE" id="PS50994"/>
    </source>
</evidence>
<gene>
    <name evidence="2" type="ORF">PoB_004420000</name>
</gene>
<dbReference type="PANTHER" id="PTHR37984:SF15">
    <property type="entry name" value="INTEGRASE CATALYTIC DOMAIN-CONTAINING PROTEIN"/>
    <property type="match status" value="1"/>
</dbReference>
<dbReference type="InterPro" id="IPR012337">
    <property type="entry name" value="RNaseH-like_sf"/>
</dbReference>
<proteinExistence type="predicted"/>
<dbReference type="Pfam" id="PF00665">
    <property type="entry name" value="rve"/>
    <property type="match status" value="1"/>
</dbReference>